<dbReference type="Proteomes" id="UP000663877">
    <property type="component" value="Unassembled WGS sequence"/>
</dbReference>
<dbReference type="OrthoDB" id="10068563at2759"/>
<dbReference type="EMBL" id="CAJNOI010000075">
    <property type="protein sequence ID" value="CAF1008306.1"/>
    <property type="molecule type" value="Genomic_DNA"/>
</dbReference>
<evidence type="ECO:0000256" key="2">
    <source>
        <dbReference type="SAM" id="Phobius"/>
    </source>
</evidence>
<evidence type="ECO:0000313" key="4">
    <source>
        <dbReference type="EMBL" id="CAF1344842.1"/>
    </source>
</evidence>
<sequence>MQWSNIFIVVLLVQSLLIIDIDGNASRRRQRRQRGDTSGSLYGTNSNLGASAPAGYNYPSNTNIQGIRMNNADARDNMGNPLISSQYADNSLSSVNYYNQPRPQQNQVYGTSDQSSSNSLYPGNNFYSPSGTNQILRDTNGNPLSSGSIGNSFYSSSNTQMAYPPNTNQVLTNKDQYGTSNINTNQYGYNSNPYGGQMNNNNNNLLPNSNTYGGPMNNNNNLIPNSNGYNVQTGNNLVPNSNTYSGYMGVSNTNNRYNPNSANTWYPNKDTNTNNNNNYNSYGYSNPNSIYYNNSYQLVTSSLIIFLSFLATMIVQ</sequence>
<feature type="transmembrane region" description="Helical" evidence="2">
    <location>
        <begin position="6"/>
        <end position="25"/>
    </location>
</feature>
<feature type="compositionally biased region" description="Polar residues" evidence="1">
    <location>
        <begin position="36"/>
        <end position="46"/>
    </location>
</feature>
<reference evidence="4" key="1">
    <citation type="submission" date="2021-02" db="EMBL/GenBank/DDBJ databases">
        <authorList>
            <person name="Nowell W R."/>
        </authorList>
    </citation>
    <scope>NUCLEOTIDE SEQUENCE</scope>
</reference>
<evidence type="ECO:0000256" key="1">
    <source>
        <dbReference type="SAM" id="MobiDB-lite"/>
    </source>
</evidence>
<keyword evidence="2" id="KW-0472">Membrane</keyword>
<dbReference type="Proteomes" id="UP000663832">
    <property type="component" value="Unassembled WGS sequence"/>
</dbReference>
<organism evidence="4 5">
    <name type="scientific">Adineta steineri</name>
    <dbReference type="NCBI Taxonomy" id="433720"/>
    <lineage>
        <taxon>Eukaryota</taxon>
        <taxon>Metazoa</taxon>
        <taxon>Spiralia</taxon>
        <taxon>Gnathifera</taxon>
        <taxon>Rotifera</taxon>
        <taxon>Eurotatoria</taxon>
        <taxon>Bdelloidea</taxon>
        <taxon>Adinetida</taxon>
        <taxon>Adinetidae</taxon>
        <taxon>Adineta</taxon>
    </lineage>
</organism>
<gene>
    <name evidence="3" type="ORF">BJG266_LOCUS16320</name>
    <name evidence="4" type="ORF">QVE165_LOCUS33646</name>
</gene>
<dbReference type="EMBL" id="CAJNOM010000310">
    <property type="protein sequence ID" value="CAF1344842.1"/>
    <property type="molecule type" value="Genomic_DNA"/>
</dbReference>
<feature type="region of interest" description="Disordered" evidence="1">
    <location>
        <begin position="94"/>
        <end position="120"/>
    </location>
</feature>
<feature type="compositionally biased region" description="Polar residues" evidence="1">
    <location>
        <begin position="110"/>
        <end position="120"/>
    </location>
</feature>
<name>A0A815GZM5_9BILA</name>
<feature type="region of interest" description="Disordered" evidence="1">
    <location>
        <begin position="26"/>
        <end position="46"/>
    </location>
</feature>
<protein>
    <submittedName>
        <fullName evidence="4">Uncharacterized protein</fullName>
    </submittedName>
</protein>
<feature type="transmembrane region" description="Helical" evidence="2">
    <location>
        <begin position="296"/>
        <end position="315"/>
    </location>
</feature>
<dbReference type="AlphaFoldDB" id="A0A815GZM5"/>
<keyword evidence="5" id="KW-1185">Reference proteome</keyword>
<evidence type="ECO:0000313" key="5">
    <source>
        <dbReference type="Proteomes" id="UP000663832"/>
    </source>
</evidence>
<evidence type="ECO:0000313" key="3">
    <source>
        <dbReference type="EMBL" id="CAF1008306.1"/>
    </source>
</evidence>
<accession>A0A815GZM5</accession>
<keyword evidence="2" id="KW-0812">Transmembrane</keyword>
<proteinExistence type="predicted"/>
<comment type="caution">
    <text evidence="4">The sequence shown here is derived from an EMBL/GenBank/DDBJ whole genome shotgun (WGS) entry which is preliminary data.</text>
</comment>
<feature type="compositionally biased region" description="Low complexity" evidence="1">
    <location>
        <begin position="95"/>
        <end position="109"/>
    </location>
</feature>
<keyword evidence="2" id="KW-1133">Transmembrane helix</keyword>